<dbReference type="Proteomes" id="UP000799772">
    <property type="component" value="Unassembled WGS sequence"/>
</dbReference>
<organism evidence="7 8">
    <name type="scientific">Rhizodiscina lignyota</name>
    <dbReference type="NCBI Taxonomy" id="1504668"/>
    <lineage>
        <taxon>Eukaryota</taxon>
        <taxon>Fungi</taxon>
        <taxon>Dikarya</taxon>
        <taxon>Ascomycota</taxon>
        <taxon>Pezizomycotina</taxon>
        <taxon>Dothideomycetes</taxon>
        <taxon>Pleosporomycetidae</taxon>
        <taxon>Aulographales</taxon>
        <taxon>Rhizodiscinaceae</taxon>
        <taxon>Rhizodiscina</taxon>
    </lineage>
</organism>
<feature type="transmembrane region" description="Helical" evidence="6">
    <location>
        <begin position="271"/>
        <end position="290"/>
    </location>
</feature>
<feature type="transmembrane region" description="Helical" evidence="6">
    <location>
        <begin position="144"/>
        <end position="163"/>
    </location>
</feature>
<comment type="subcellular location">
    <subcellularLocation>
        <location evidence="1">Membrane</location>
        <topology evidence="1">Multi-pass membrane protein</topology>
    </subcellularLocation>
</comment>
<gene>
    <name evidence="7" type="ORF">NA57DRAFT_41796</name>
</gene>
<dbReference type="GO" id="GO:0016020">
    <property type="term" value="C:membrane"/>
    <property type="evidence" value="ECO:0007669"/>
    <property type="project" value="UniProtKB-SubCell"/>
</dbReference>
<dbReference type="EMBL" id="ML978128">
    <property type="protein sequence ID" value="KAF2097336.1"/>
    <property type="molecule type" value="Genomic_DNA"/>
</dbReference>
<feature type="transmembrane region" description="Helical" evidence="6">
    <location>
        <begin position="320"/>
        <end position="343"/>
    </location>
</feature>
<dbReference type="Gene3D" id="1.20.1740.10">
    <property type="entry name" value="Amino acid/polyamine transporter I"/>
    <property type="match status" value="1"/>
</dbReference>
<feature type="transmembrane region" description="Helical" evidence="6">
    <location>
        <begin position="175"/>
        <end position="194"/>
    </location>
</feature>
<keyword evidence="4 6" id="KW-1133">Transmembrane helix</keyword>
<keyword evidence="2" id="KW-0813">Transport</keyword>
<protein>
    <submittedName>
        <fullName evidence="7">Amino acid transporter-like protein</fullName>
    </submittedName>
</protein>
<dbReference type="OrthoDB" id="3257095at2759"/>
<evidence type="ECO:0000313" key="7">
    <source>
        <dbReference type="EMBL" id="KAF2097336.1"/>
    </source>
</evidence>
<keyword evidence="8" id="KW-1185">Reference proteome</keyword>
<sequence>MRDELQLESFGYQQELKRSFTLFGMIGFAFSVLTCWTALGGSLVVGILAGGPPVIIWGWLGVCAGSMCVAYSFAEICSAYPIAGGQYSWVAMLAPPKLARGMSYVCGWFLVIGFLSAGAANGFIGADFVLGLAQLANPSYTIERWHTCLVAYLVLIIAALVNIYGRHLLEKMGRIMIIFNLLSFVVVIVVVLAMDDHKQDARFVFKDFQNFTGFPNSYAGLLGLLQSAFGMTGCECFSEQYSGTCSNTRIDDATAHMTEELADAKRDAPKAIIWAVWIGTVTGFFFLIALCFCITDINTAATSATGVPLIQIIYDATNSLAATLALTICITIIALVSLAFLFAQSSRVVFSFARDNGLPFSSFFKKVDKKRHVPTASILLVLVINMALMSIYFGSITGFNTVLAISTEGFYLSYIMPLVTRIWRRISSNAEYQQKDLVGGEYSLGRAGMIVNILGLLYLAFTCITFNFPSTYPVNSEDMNYTSAAVGVCIVIALVTWFTTGRRQYTGPETGTILDLAAQERRERVAESISGVVAGKRDD</sequence>
<keyword evidence="3 6" id="KW-0812">Transmembrane</keyword>
<comment type="caution">
    <text evidence="7">The sequence shown here is derived from an EMBL/GenBank/DDBJ whole genome shotgun (WGS) entry which is preliminary data.</text>
</comment>
<name>A0A9P4IFN3_9PEZI</name>
<evidence type="ECO:0000256" key="2">
    <source>
        <dbReference type="ARBA" id="ARBA00022448"/>
    </source>
</evidence>
<feature type="transmembrane region" description="Helical" evidence="6">
    <location>
        <begin position="297"/>
        <end position="314"/>
    </location>
</feature>
<feature type="transmembrane region" description="Helical" evidence="6">
    <location>
        <begin position="20"/>
        <end position="49"/>
    </location>
</feature>
<feature type="transmembrane region" description="Helical" evidence="6">
    <location>
        <begin position="373"/>
        <end position="393"/>
    </location>
</feature>
<keyword evidence="5 6" id="KW-0472">Membrane</keyword>
<evidence type="ECO:0000256" key="1">
    <source>
        <dbReference type="ARBA" id="ARBA00004141"/>
    </source>
</evidence>
<dbReference type="GO" id="GO:0022857">
    <property type="term" value="F:transmembrane transporter activity"/>
    <property type="evidence" value="ECO:0007669"/>
    <property type="project" value="InterPro"/>
</dbReference>
<feature type="transmembrane region" description="Helical" evidence="6">
    <location>
        <begin position="104"/>
        <end position="124"/>
    </location>
</feature>
<dbReference type="AlphaFoldDB" id="A0A9P4IFN3"/>
<reference evidence="7" key="1">
    <citation type="journal article" date="2020" name="Stud. Mycol.">
        <title>101 Dothideomycetes genomes: a test case for predicting lifestyles and emergence of pathogens.</title>
        <authorList>
            <person name="Haridas S."/>
            <person name="Albert R."/>
            <person name="Binder M."/>
            <person name="Bloem J."/>
            <person name="Labutti K."/>
            <person name="Salamov A."/>
            <person name="Andreopoulos B."/>
            <person name="Baker S."/>
            <person name="Barry K."/>
            <person name="Bills G."/>
            <person name="Bluhm B."/>
            <person name="Cannon C."/>
            <person name="Castanera R."/>
            <person name="Culley D."/>
            <person name="Daum C."/>
            <person name="Ezra D."/>
            <person name="Gonzalez J."/>
            <person name="Henrissat B."/>
            <person name="Kuo A."/>
            <person name="Liang C."/>
            <person name="Lipzen A."/>
            <person name="Lutzoni F."/>
            <person name="Magnuson J."/>
            <person name="Mondo S."/>
            <person name="Nolan M."/>
            <person name="Ohm R."/>
            <person name="Pangilinan J."/>
            <person name="Park H.-J."/>
            <person name="Ramirez L."/>
            <person name="Alfaro M."/>
            <person name="Sun H."/>
            <person name="Tritt A."/>
            <person name="Yoshinaga Y."/>
            <person name="Zwiers L.-H."/>
            <person name="Turgeon B."/>
            <person name="Goodwin S."/>
            <person name="Spatafora J."/>
            <person name="Crous P."/>
            <person name="Grigoriev I."/>
        </authorList>
    </citation>
    <scope>NUCLEOTIDE SEQUENCE</scope>
    <source>
        <strain evidence="7">CBS 133067</strain>
    </source>
</reference>
<dbReference type="PIRSF" id="PIRSF006060">
    <property type="entry name" value="AA_transporter"/>
    <property type="match status" value="1"/>
</dbReference>
<evidence type="ECO:0000313" key="8">
    <source>
        <dbReference type="Proteomes" id="UP000799772"/>
    </source>
</evidence>
<evidence type="ECO:0000256" key="5">
    <source>
        <dbReference type="ARBA" id="ARBA00023136"/>
    </source>
</evidence>
<evidence type="ECO:0000256" key="4">
    <source>
        <dbReference type="ARBA" id="ARBA00022989"/>
    </source>
</evidence>
<dbReference type="Pfam" id="PF13520">
    <property type="entry name" value="AA_permease_2"/>
    <property type="match status" value="2"/>
</dbReference>
<accession>A0A9P4IFN3</accession>
<feature type="transmembrane region" description="Helical" evidence="6">
    <location>
        <begin position="480"/>
        <end position="498"/>
    </location>
</feature>
<evidence type="ECO:0000256" key="3">
    <source>
        <dbReference type="ARBA" id="ARBA00022692"/>
    </source>
</evidence>
<feature type="transmembrane region" description="Helical" evidence="6">
    <location>
        <begin position="399"/>
        <end position="423"/>
    </location>
</feature>
<feature type="transmembrane region" description="Helical" evidence="6">
    <location>
        <begin position="55"/>
        <end position="83"/>
    </location>
</feature>
<dbReference type="PANTHER" id="PTHR45649:SF8">
    <property type="entry name" value="PERMEASE, PUTATIVE-RELATED"/>
    <property type="match status" value="1"/>
</dbReference>
<dbReference type="PANTHER" id="PTHR45649">
    <property type="entry name" value="AMINO-ACID PERMEASE BAT1"/>
    <property type="match status" value="1"/>
</dbReference>
<dbReference type="InterPro" id="IPR002293">
    <property type="entry name" value="AA/rel_permease1"/>
</dbReference>
<proteinExistence type="predicted"/>
<evidence type="ECO:0000256" key="6">
    <source>
        <dbReference type="SAM" id="Phobius"/>
    </source>
</evidence>
<feature type="transmembrane region" description="Helical" evidence="6">
    <location>
        <begin position="444"/>
        <end position="468"/>
    </location>
</feature>